<protein>
    <submittedName>
        <fullName evidence="2">Tetratricopeptide (TPR) repeat protein</fullName>
    </submittedName>
</protein>
<dbReference type="RefSeq" id="WP_184021747.1">
    <property type="nucleotide sequence ID" value="NZ_JACHFD010000030.1"/>
</dbReference>
<keyword evidence="3" id="KW-1185">Reference proteome</keyword>
<dbReference type="SUPFAM" id="SSF48452">
    <property type="entry name" value="TPR-like"/>
    <property type="match status" value="1"/>
</dbReference>
<feature type="region of interest" description="Disordered" evidence="1">
    <location>
        <begin position="215"/>
        <end position="281"/>
    </location>
</feature>
<dbReference type="Gene3D" id="1.25.40.10">
    <property type="entry name" value="Tetratricopeptide repeat domain"/>
    <property type="match status" value="1"/>
</dbReference>
<organism evidence="2 3">
    <name type="scientific">Haloferula luteola</name>
    <dbReference type="NCBI Taxonomy" id="595692"/>
    <lineage>
        <taxon>Bacteria</taxon>
        <taxon>Pseudomonadati</taxon>
        <taxon>Verrucomicrobiota</taxon>
        <taxon>Verrucomicrobiia</taxon>
        <taxon>Verrucomicrobiales</taxon>
        <taxon>Verrucomicrobiaceae</taxon>
        <taxon>Haloferula</taxon>
    </lineage>
</organism>
<dbReference type="EMBL" id="JACHFD010000030">
    <property type="protein sequence ID" value="MBB5353616.1"/>
    <property type="molecule type" value="Genomic_DNA"/>
</dbReference>
<proteinExistence type="predicted"/>
<comment type="caution">
    <text evidence="2">The sequence shown here is derived from an EMBL/GenBank/DDBJ whole genome shotgun (WGS) entry which is preliminary data.</text>
</comment>
<feature type="compositionally biased region" description="Acidic residues" evidence="1">
    <location>
        <begin position="272"/>
        <end position="281"/>
    </location>
</feature>
<sequence>MADSPADPKPIAEISHGPSAFEQFLDKNQKSLMALGVVIALGAAACVVKDGLDRGARDGAGNALVGAETAEQLQEVINQHAGTPSVASAAVLLSDQQWESGQQSAAVETLRTEIAAHPDHPATIPARARLAARLLATGDTAGAKAEFEALLADPTADWIAPYALVSLSEIAREAGDLDAAKAYLDQASDKYPGTAFSKSIQDARRFVAFVMPSEVEPPATPASEEPPLPETTELNPTDTGMSNNPLLDSLTGPGSDPTPAPEEPAPDASETPAEDSDPSGN</sequence>
<dbReference type="AlphaFoldDB" id="A0A840V972"/>
<name>A0A840V972_9BACT</name>
<reference evidence="2 3" key="1">
    <citation type="submission" date="2020-08" db="EMBL/GenBank/DDBJ databases">
        <title>Genomic Encyclopedia of Type Strains, Phase IV (KMG-IV): sequencing the most valuable type-strain genomes for metagenomic binning, comparative biology and taxonomic classification.</title>
        <authorList>
            <person name="Goeker M."/>
        </authorList>
    </citation>
    <scope>NUCLEOTIDE SEQUENCE [LARGE SCALE GENOMIC DNA]</scope>
    <source>
        <strain evidence="2 3">YC6886</strain>
    </source>
</reference>
<evidence type="ECO:0000313" key="2">
    <source>
        <dbReference type="EMBL" id="MBB5353616.1"/>
    </source>
</evidence>
<feature type="compositionally biased region" description="Pro residues" evidence="1">
    <location>
        <begin position="218"/>
        <end position="229"/>
    </location>
</feature>
<evidence type="ECO:0000256" key="1">
    <source>
        <dbReference type="SAM" id="MobiDB-lite"/>
    </source>
</evidence>
<gene>
    <name evidence="2" type="ORF">HNR46_003877</name>
</gene>
<evidence type="ECO:0000313" key="3">
    <source>
        <dbReference type="Proteomes" id="UP000557717"/>
    </source>
</evidence>
<dbReference type="Proteomes" id="UP000557717">
    <property type="component" value="Unassembled WGS sequence"/>
</dbReference>
<dbReference type="InterPro" id="IPR011990">
    <property type="entry name" value="TPR-like_helical_dom_sf"/>
</dbReference>
<accession>A0A840V972</accession>